<reference evidence="4 5" key="1">
    <citation type="submission" date="2020-10" db="EMBL/GenBank/DDBJ databases">
        <title>Connecting structure to function with the recovery of over 1000 high-quality activated sludge metagenome-assembled genomes encoding full-length rRNA genes using long-read sequencing.</title>
        <authorList>
            <person name="Singleton C.M."/>
            <person name="Petriglieri F."/>
            <person name="Kristensen J.M."/>
            <person name="Kirkegaard R.H."/>
            <person name="Michaelsen T.Y."/>
            <person name="Andersen M.H."/>
            <person name="Karst S.M."/>
            <person name="Dueholm M.S."/>
            <person name="Nielsen P.H."/>
            <person name="Albertsen M."/>
        </authorList>
    </citation>
    <scope>NUCLEOTIDE SEQUENCE [LARGE SCALE GENOMIC DNA]</scope>
    <source>
        <strain evidence="4">Fred_18-Q3-R57-64_BAT3C.720</strain>
    </source>
</reference>
<dbReference type="InterPro" id="IPR029063">
    <property type="entry name" value="SAM-dependent_MTases_sf"/>
</dbReference>
<protein>
    <submittedName>
        <fullName evidence="4">Type I restriction-modification system subunit M N-terminal domain-containing protein</fullName>
    </submittedName>
</protein>
<dbReference type="GO" id="GO:0009307">
    <property type="term" value="P:DNA restriction-modification system"/>
    <property type="evidence" value="ECO:0007669"/>
    <property type="project" value="UniProtKB-KW"/>
</dbReference>
<sequence>MNQQSLSTLIWSVADLLRGDFKQSEYGRVILPFTILRRLDCVLAPTKAAVLAEHKAKTEAGMPFEAFVLRQSCQTFYNVAPLDLPARMGDQDNLRPNLHSYIQAFAEDVSDIFEQLDFASTVE</sequence>
<evidence type="ECO:0000256" key="2">
    <source>
        <dbReference type="ARBA" id="ARBA00022747"/>
    </source>
</evidence>
<name>A0A935W7G0_9PROT</name>
<evidence type="ECO:0000313" key="5">
    <source>
        <dbReference type="Proteomes" id="UP000706151"/>
    </source>
</evidence>
<evidence type="ECO:0000313" key="4">
    <source>
        <dbReference type="EMBL" id="MBK7953770.1"/>
    </source>
</evidence>
<comment type="caution">
    <text evidence="4">The sequence shown here is derived from an EMBL/GenBank/DDBJ whole genome shotgun (WGS) entry which is preliminary data.</text>
</comment>
<dbReference type="AlphaFoldDB" id="A0A935W7G0"/>
<feature type="domain" description="N6 adenine-specific DNA methyltransferase N-terminal" evidence="3">
    <location>
        <begin position="9"/>
        <end position="120"/>
    </location>
</feature>
<evidence type="ECO:0000259" key="3">
    <source>
        <dbReference type="Pfam" id="PF12161"/>
    </source>
</evidence>
<comment type="similarity">
    <text evidence="1">Belongs to the N(4)/N(6)-methyltransferase family.</text>
</comment>
<keyword evidence="2" id="KW-0680">Restriction system</keyword>
<dbReference type="Pfam" id="PF12161">
    <property type="entry name" value="HsdM_N"/>
    <property type="match status" value="1"/>
</dbReference>
<dbReference type="EMBL" id="JADJOT010000007">
    <property type="protein sequence ID" value="MBK7953770.1"/>
    <property type="molecule type" value="Genomic_DNA"/>
</dbReference>
<dbReference type="SUPFAM" id="SSF53335">
    <property type="entry name" value="S-adenosyl-L-methionine-dependent methyltransferases"/>
    <property type="match status" value="1"/>
</dbReference>
<evidence type="ECO:0000256" key="1">
    <source>
        <dbReference type="ARBA" id="ARBA00006594"/>
    </source>
</evidence>
<dbReference type="Proteomes" id="UP000706151">
    <property type="component" value="Unassembled WGS sequence"/>
</dbReference>
<dbReference type="InterPro" id="IPR038333">
    <property type="entry name" value="T1MK-like_N_sf"/>
</dbReference>
<proteinExistence type="inferred from homology"/>
<dbReference type="Gene3D" id="1.20.1260.30">
    <property type="match status" value="1"/>
</dbReference>
<organism evidence="4 5">
    <name type="scientific">Candidatus Accumulibacter affinis</name>
    <dbReference type="NCBI Taxonomy" id="2954384"/>
    <lineage>
        <taxon>Bacteria</taxon>
        <taxon>Pseudomonadati</taxon>
        <taxon>Pseudomonadota</taxon>
        <taxon>Betaproteobacteria</taxon>
        <taxon>Candidatus Accumulibacter</taxon>
    </lineage>
</organism>
<gene>
    <name evidence="4" type="ORF">IPK02_07320</name>
</gene>
<dbReference type="InterPro" id="IPR022749">
    <property type="entry name" value="D12N6_MeTrfase_N"/>
</dbReference>
<accession>A0A935W7G0</accession>